<gene>
    <name evidence="1" type="ORF">K4L44_01435</name>
</gene>
<name>A0AC61NPR0_9BACT</name>
<keyword evidence="2" id="KW-1185">Reference proteome</keyword>
<dbReference type="Proteomes" id="UP000826212">
    <property type="component" value="Chromosome"/>
</dbReference>
<proteinExistence type="predicted"/>
<organism evidence="1 2">
    <name type="scientific">Halosquirtibacter laminarini</name>
    <dbReference type="NCBI Taxonomy" id="3374600"/>
    <lineage>
        <taxon>Bacteria</taxon>
        <taxon>Pseudomonadati</taxon>
        <taxon>Bacteroidota</taxon>
        <taxon>Bacteroidia</taxon>
        <taxon>Marinilabiliales</taxon>
        <taxon>Prolixibacteraceae</taxon>
        <taxon>Halosquirtibacter</taxon>
    </lineage>
</organism>
<evidence type="ECO:0000313" key="2">
    <source>
        <dbReference type="Proteomes" id="UP000826212"/>
    </source>
</evidence>
<reference evidence="1" key="1">
    <citation type="submission" date="2021-08" db="EMBL/GenBank/DDBJ databases">
        <title>Novel anaerobic bacterium isolated from sea squirt in East Sea, Republic of Korea.</title>
        <authorList>
            <person name="Nguyen T.H."/>
            <person name="Li Z."/>
            <person name="Lee Y.-J."/>
            <person name="Ko J."/>
            <person name="Kim S.-G."/>
        </authorList>
    </citation>
    <scope>NUCLEOTIDE SEQUENCE</scope>
    <source>
        <strain evidence="1">KCTC 25031</strain>
    </source>
</reference>
<dbReference type="EMBL" id="CP081303">
    <property type="protein sequence ID" value="QZE14562.1"/>
    <property type="molecule type" value="Genomic_DNA"/>
</dbReference>
<evidence type="ECO:0000313" key="1">
    <source>
        <dbReference type="EMBL" id="QZE14562.1"/>
    </source>
</evidence>
<protein>
    <submittedName>
        <fullName evidence="1">S9 family peptidase</fullName>
    </submittedName>
</protein>
<sequence>MKFLRLFFVSMIIYSMPVMAQKDTLTLDECIVGRYTNLYPSYLSNIQWVKGSDRLYSVKESGAQVVKDSRSLKVKQKFTLDFFKSLDNDLSKIKQVPSIQWIDNDTFKFSYHGTYYFVNDNKLDYTINLPKGMDDNFLSKDHQKIACSLGNNVWVLTKEGKKQVTSFEKKGIVCGKTVHRNEFGIEKGLFWAPNSMKLAFYKKDESMVADYTLVDMMSEPQKRVDIKYPMAGRKSHHVTVGVYDITSGKTIYLKTGGDPEHYLTNITWSPDAKYIYIAEVNRGQNKLNWNRYDVTTGEKLNTIISESDDRYIEPLHPLYFMPKSSNKFIRWTRKDGYFHLYMYDKNGKQLTQLTSGEWEVTAFYGVDRNEKYAFFQATKESPMARNIYRVNMKSLKVDKLDDIPMGWHNALFNTNYSQFIDVYERHDIPRKVEILSVSTRKRTKVLLKAEDTLAKKEIGEESVFTIKSGDGNTDLYCRMIKPLNFDPNKKYPVIVYVYGGPHAQLVQDRWHYSARWWQFYMAQQGYIAFTLDNRGSSNRGKEFEQVIHRNLGIHETEDQMKGIEYLKSLSYVDDSRIGVHGWSFGGFMTMNLMFRHPEVFKVGVSGGGVVDWSLYEIMYGERYMDRPQENPEGYKECNMVNHLKDLKGDLLLIHGAMDSTVVMQHSYKMLRESIKQSRQIDYFVYPTAPHNVRGYDRIHLMRKVSDYFLKNL</sequence>
<accession>A0AC61NPR0</accession>